<accession>A0A7M7MAS2</accession>
<name>A0A7M7MAS2_VARDE</name>
<sequence>MVLSLLVIVSDQANITVLLTVWCLLCFGPQLVNSNEYQTTPRPSLDQLRQKAAVQCSYRYSNSIYNVSERQCRNCVLRWSGKVDQLTEEADKLVYRMTFDCRPMIDLKEQLRRLCRSSSLPERRSLQAYIDCDDCLARNGVKDVGTTFDEVPQVIQARRNCIRVGHKVTVLTSSFGGRVYKDFKYNYDYELLREAYREACEEHFSQQAASMCNACFDNLFLWADYSVDQASKKLRSCLPSLSYKEVMARRCRLLNHPIYKNVFVPVNFEQCRKCFENSSIQESSSREQQLTVSYDCLPPANPLEELQLELCSKIDKVLPFWKEAPEKQPRNLCFEWASKQNLSAGIGYIQYKAAYQEIAEKIMSYLIATCSEEPQEVEKCKSCIQLTLSGIPSSFLRVTRKNFEAAFRCLLVNKNWDSLELDNAFTTVRSSDDSATGDSVVPNLNNGRQANYTRGPIIRIVSDA</sequence>
<dbReference type="AlphaFoldDB" id="A0A7M7MAS2"/>
<dbReference type="Proteomes" id="UP000594260">
    <property type="component" value="Unplaced"/>
</dbReference>
<dbReference type="RefSeq" id="XP_022662543.1">
    <property type="nucleotide sequence ID" value="XM_022806808.1"/>
</dbReference>
<dbReference type="EnsemblMetazoa" id="XM_022806808">
    <property type="protein sequence ID" value="XP_022662543"/>
    <property type="gene ID" value="LOC111250883"/>
</dbReference>
<dbReference type="OrthoDB" id="10450294at2759"/>
<evidence type="ECO:0000313" key="2">
    <source>
        <dbReference type="Proteomes" id="UP000594260"/>
    </source>
</evidence>
<proteinExistence type="predicted"/>
<evidence type="ECO:0000313" key="1">
    <source>
        <dbReference type="EnsemblMetazoa" id="XP_022662543"/>
    </source>
</evidence>
<dbReference type="InParanoid" id="A0A7M7MAS2"/>
<dbReference type="GeneID" id="111250883"/>
<organism evidence="1 2">
    <name type="scientific">Varroa destructor</name>
    <name type="common">Honeybee mite</name>
    <dbReference type="NCBI Taxonomy" id="109461"/>
    <lineage>
        <taxon>Eukaryota</taxon>
        <taxon>Metazoa</taxon>
        <taxon>Ecdysozoa</taxon>
        <taxon>Arthropoda</taxon>
        <taxon>Chelicerata</taxon>
        <taxon>Arachnida</taxon>
        <taxon>Acari</taxon>
        <taxon>Parasitiformes</taxon>
        <taxon>Mesostigmata</taxon>
        <taxon>Gamasina</taxon>
        <taxon>Dermanyssoidea</taxon>
        <taxon>Varroidae</taxon>
        <taxon>Varroa</taxon>
    </lineage>
</organism>
<reference evidence="1" key="1">
    <citation type="submission" date="2021-01" db="UniProtKB">
        <authorList>
            <consortium name="EnsemblMetazoa"/>
        </authorList>
    </citation>
    <scope>IDENTIFICATION</scope>
</reference>
<dbReference type="KEGG" id="vde:111250883"/>
<keyword evidence="2" id="KW-1185">Reference proteome</keyword>
<protein>
    <submittedName>
        <fullName evidence="1">Uncharacterized protein</fullName>
    </submittedName>
</protein>